<evidence type="ECO:0000313" key="8">
    <source>
        <dbReference type="Proteomes" id="UP000246121"/>
    </source>
</evidence>
<accession>A0A2V2V478</accession>
<dbReference type="Pfam" id="PF16575">
    <property type="entry name" value="CLP1_P"/>
    <property type="match status" value="1"/>
</dbReference>
<dbReference type="AlphaFoldDB" id="A0A2V2V478"/>
<dbReference type="VEuPathDB" id="TriTrypDB:TcCL_NonESM01099"/>
<keyword evidence="2" id="KW-0808">Transferase</keyword>
<feature type="domain" description="Clp1 P-loop" evidence="6">
    <location>
        <begin position="39"/>
        <end position="146"/>
    </location>
</feature>
<evidence type="ECO:0000256" key="4">
    <source>
        <dbReference type="ARBA" id="ARBA00022777"/>
    </source>
</evidence>
<evidence type="ECO:0000259" key="6">
    <source>
        <dbReference type="Pfam" id="PF16575"/>
    </source>
</evidence>
<protein>
    <recommendedName>
        <fullName evidence="6">Clp1 P-loop domain-containing protein</fullName>
    </recommendedName>
</protein>
<comment type="caution">
    <text evidence="7">The sequence shown here is derived from an EMBL/GenBank/DDBJ whole genome shotgun (WGS) entry which is preliminary data.</text>
</comment>
<dbReference type="VEuPathDB" id="TriTrypDB:TcBrA4_0001120"/>
<dbReference type="GO" id="GO:0000448">
    <property type="term" value="P:cleavage in ITS2 between 5.8S rRNA and LSU-rRNA of tricistronic rRNA transcript (SSU-rRNA, 5.8S rRNA, LSU-rRNA)"/>
    <property type="evidence" value="ECO:0007669"/>
    <property type="project" value="TreeGrafter"/>
</dbReference>
<evidence type="ECO:0000256" key="3">
    <source>
        <dbReference type="ARBA" id="ARBA00022741"/>
    </source>
</evidence>
<sequence length="152" mass="16378">MDVPRFVARGNDVGIDAVLLPEVIPAIVKQGTGVVVVLGSQNIGKSTLARFIANALFSQHGVCYWLDLDLGQPEFSPPGVFSLYCVQQPLLRPRDTRKVKLVKGFFLGGSRPRCPAATAIAIEQLCAIVGPLQRRFPVVVNTHGWVLSTDGA</sequence>
<dbReference type="VEuPathDB" id="TriTrypDB:C4B63_45g87"/>
<gene>
    <name evidence="7" type="ORF">C4B63_45g87</name>
</gene>
<evidence type="ECO:0000256" key="1">
    <source>
        <dbReference type="ARBA" id="ARBA00011003"/>
    </source>
</evidence>
<dbReference type="VEuPathDB" id="TriTrypDB:TCSYLVIO_009757"/>
<keyword evidence="4" id="KW-0418">Kinase</keyword>
<dbReference type="Gene3D" id="3.40.50.300">
    <property type="entry name" value="P-loop containing nucleotide triphosphate hydrolases"/>
    <property type="match status" value="1"/>
</dbReference>
<dbReference type="GO" id="GO:0005634">
    <property type="term" value="C:nucleus"/>
    <property type="evidence" value="ECO:0007669"/>
    <property type="project" value="TreeGrafter"/>
</dbReference>
<dbReference type="VEuPathDB" id="TriTrypDB:TcCLB.508543.160"/>
<name>A0A2V2V478_TRYCR</name>
<evidence type="ECO:0000313" key="7">
    <source>
        <dbReference type="EMBL" id="PWU91129.1"/>
    </source>
</evidence>
<evidence type="ECO:0000256" key="2">
    <source>
        <dbReference type="ARBA" id="ARBA00022679"/>
    </source>
</evidence>
<keyword evidence="5" id="KW-0067">ATP-binding</keyword>
<evidence type="ECO:0000256" key="5">
    <source>
        <dbReference type="ARBA" id="ARBA00022840"/>
    </source>
</evidence>
<dbReference type="VEuPathDB" id="TriTrypDB:Tc_MARK_8281"/>
<dbReference type="EMBL" id="PRFA01000045">
    <property type="protein sequence ID" value="PWU91129.1"/>
    <property type="molecule type" value="Genomic_DNA"/>
</dbReference>
<organism evidence="7 8">
    <name type="scientific">Trypanosoma cruzi</name>
    <dbReference type="NCBI Taxonomy" id="5693"/>
    <lineage>
        <taxon>Eukaryota</taxon>
        <taxon>Discoba</taxon>
        <taxon>Euglenozoa</taxon>
        <taxon>Kinetoplastea</taxon>
        <taxon>Metakinetoplastina</taxon>
        <taxon>Trypanosomatida</taxon>
        <taxon>Trypanosomatidae</taxon>
        <taxon>Trypanosoma</taxon>
        <taxon>Schizotrypanum</taxon>
    </lineage>
</organism>
<dbReference type="VEuPathDB" id="TriTrypDB:TcCLB.506401.240"/>
<keyword evidence="3" id="KW-0547">Nucleotide-binding</keyword>
<dbReference type="GO" id="GO:0005524">
    <property type="term" value="F:ATP binding"/>
    <property type="evidence" value="ECO:0007669"/>
    <property type="project" value="UniProtKB-KW"/>
</dbReference>
<reference evidence="7 8" key="1">
    <citation type="journal article" date="2018" name="Microb. Genom.">
        <title>Expanding an expanded genome: long-read sequencing of Trypanosoma cruzi.</title>
        <authorList>
            <person name="Berna L."/>
            <person name="Rodriguez M."/>
            <person name="Chiribao M.L."/>
            <person name="Parodi-Talice A."/>
            <person name="Pita S."/>
            <person name="Rijo G."/>
            <person name="Alvarez-Valin F."/>
            <person name="Robello C."/>
        </authorList>
    </citation>
    <scope>NUCLEOTIDE SEQUENCE [LARGE SCALE GENOMIC DNA]</scope>
    <source>
        <strain evidence="7 8">Dm28c</strain>
    </source>
</reference>
<dbReference type="InterPro" id="IPR032319">
    <property type="entry name" value="CLP1_P"/>
</dbReference>
<dbReference type="PANTHER" id="PTHR12755:SF3">
    <property type="entry name" value="POLYNUCLEOTIDE 5'-HYDROXYL-KINASE NOL9"/>
    <property type="match status" value="1"/>
</dbReference>
<dbReference type="PANTHER" id="PTHR12755">
    <property type="entry name" value="CLEAVAGE/POLYADENYLATION FACTOR IA SUBUNIT CLP1P"/>
    <property type="match status" value="1"/>
</dbReference>
<dbReference type="GO" id="GO:0051731">
    <property type="term" value="F:polynucleotide 5'-hydroxyl-kinase activity"/>
    <property type="evidence" value="ECO:0007669"/>
    <property type="project" value="InterPro"/>
</dbReference>
<dbReference type="InterPro" id="IPR045116">
    <property type="entry name" value="Clp1/Grc3"/>
</dbReference>
<dbReference type="VEuPathDB" id="TriTrypDB:ECC02_000867"/>
<dbReference type="VEuPathDB" id="TriTrypDB:C3747_139g33"/>
<dbReference type="SUPFAM" id="SSF52540">
    <property type="entry name" value="P-loop containing nucleoside triphosphate hydrolases"/>
    <property type="match status" value="1"/>
</dbReference>
<dbReference type="InterPro" id="IPR027417">
    <property type="entry name" value="P-loop_NTPase"/>
</dbReference>
<comment type="similarity">
    <text evidence="1">Belongs to the Clp1 family. NOL9/GRC3 subfamily.</text>
</comment>
<dbReference type="VEuPathDB" id="TriTrypDB:TCDM_01706"/>
<dbReference type="Proteomes" id="UP000246121">
    <property type="component" value="Unassembled WGS sequence"/>
</dbReference>
<proteinExistence type="inferred from homology"/>
<dbReference type="VEuPathDB" id="TriTrypDB:TcG_03024"/>